<sequence length="71" mass="7965">MTAMRVTVAPSLSRSLRLWGGIRQKVHGNTIDAIVQSRRRRAVREQVPMDSRERALLTGLVNRYGSGVPHV</sequence>
<evidence type="ECO:0000313" key="2">
    <source>
        <dbReference type="Proteomes" id="UP001156627"/>
    </source>
</evidence>
<reference evidence="2" key="1">
    <citation type="journal article" date="2019" name="Int. J. Syst. Evol. Microbiol.">
        <title>The Global Catalogue of Microorganisms (GCM) 10K type strain sequencing project: providing services to taxonomists for standard genome sequencing and annotation.</title>
        <authorList>
            <consortium name="The Broad Institute Genomics Platform"/>
            <consortium name="The Broad Institute Genome Sequencing Center for Infectious Disease"/>
            <person name="Wu L."/>
            <person name="Ma J."/>
        </authorList>
    </citation>
    <scope>NUCLEOTIDE SEQUENCE [LARGE SCALE GENOMIC DNA]</scope>
    <source>
        <strain evidence="2">NBRC 111981</strain>
    </source>
</reference>
<accession>A0ABQ5X9D8</accession>
<evidence type="ECO:0000313" key="1">
    <source>
        <dbReference type="EMBL" id="GLQ87683.1"/>
    </source>
</evidence>
<protein>
    <submittedName>
        <fullName evidence="1">Uncharacterized protein</fullName>
    </submittedName>
</protein>
<comment type="caution">
    <text evidence="1">The sequence shown here is derived from an EMBL/GenBank/DDBJ whole genome shotgun (WGS) entry which is preliminary data.</text>
</comment>
<name>A0ABQ5X9D8_9GAMM</name>
<keyword evidence="2" id="KW-1185">Reference proteome</keyword>
<dbReference type="Proteomes" id="UP001156627">
    <property type="component" value="Unassembled WGS sequence"/>
</dbReference>
<organism evidence="1 2">
    <name type="scientific">Dyella flagellata</name>
    <dbReference type="NCBI Taxonomy" id="1867833"/>
    <lineage>
        <taxon>Bacteria</taxon>
        <taxon>Pseudomonadati</taxon>
        <taxon>Pseudomonadota</taxon>
        <taxon>Gammaproteobacteria</taxon>
        <taxon>Lysobacterales</taxon>
        <taxon>Rhodanobacteraceae</taxon>
        <taxon>Dyella</taxon>
    </lineage>
</organism>
<dbReference type="EMBL" id="BSOA01000010">
    <property type="protein sequence ID" value="GLQ87683.1"/>
    <property type="molecule type" value="Genomic_DNA"/>
</dbReference>
<proteinExistence type="predicted"/>
<gene>
    <name evidence="1" type="ORF">GCM10007898_12500</name>
</gene>